<comment type="caution">
    <text evidence="2">The sequence shown here is derived from an EMBL/GenBank/DDBJ whole genome shotgun (WGS) entry which is preliminary data.</text>
</comment>
<dbReference type="EMBL" id="JBHRSL010000002">
    <property type="protein sequence ID" value="MFC3051389.1"/>
    <property type="molecule type" value="Genomic_DNA"/>
</dbReference>
<evidence type="ECO:0008006" key="4">
    <source>
        <dbReference type="Google" id="ProtNLM"/>
    </source>
</evidence>
<accession>A0ABV7D3U6</accession>
<name>A0ABV7D3U6_9PROT</name>
<evidence type="ECO:0000256" key="1">
    <source>
        <dbReference type="SAM" id="Phobius"/>
    </source>
</evidence>
<evidence type="ECO:0000313" key="2">
    <source>
        <dbReference type="EMBL" id="MFC3051389.1"/>
    </source>
</evidence>
<keyword evidence="3" id="KW-1185">Reference proteome</keyword>
<reference evidence="3" key="1">
    <citation type="journal article" date="2019" name="Int. J. Syst. Evol. Microbiol.">
        <title>The Global Catalogue of Microorganisms (GCM) 10K type strain sequencing project: providing services to taxonomists for standard genome sequencing and annotation.</title>
        <authorList>
            <consortium name="The Broad Institute Genomics Platform"/>
            <consortium name="The Broad Institute Genome Sequencing Center for Infectious Disease"/>
            <person name="Wu L."/>
            <person name="Ma J."/>
        </authorList>
    </citation>
    <scope>NUCLEOTIDE SEQUENCE [LARGE SCALE GENOMIC DNA]</scope>
    <source>
        <strain evidence="3">KCTC 62164</strain>
    </source>
</reference>
<proteinExistence type="predicted"/>
<protein>
    <recommendedName>
        <fullName evidence="4">DUF4231 domain-containing protein</fullName>
    </recommendedName>
</protein>
<feature type="transmembrane region" description="Helical" evidence="1">
    <location>
        <begin position="58"/>
        <end position="75"/>
    </location>
</feature>
<keyword evidence="1" id="KW-1133">Transmembrane helix</keyword>
<dbReference type="Proteomes" id="UP001595444">
    <property type="component" value="Unassembled WGS sequence"/>
</dbReference>
<sequence>MELLFEREQGSREFGGVYFKLIGKLEFGEEEQELIKRYKFDQAVLIESYQPKLLQQSALRGLGVLVLSWLLYFFMFEAGNFALILAVITGGGFGYWYYHQNRQTIYVRDLMHGRHFLCESVVELARKEAWLELICSFLRQVMESAKHWDGATHVPIEALPKDEAKQIIIKGI</sequence>
<dbReference type="RefSeq" id="WP_194211546.1">
    <property type="nucleotide sequence ID" value="NZ_CP061205.1"/>
</dbReference>
<keyword evidence="1" id="KW-0812">Transmembrane</keyword>
<feature type="transmembrane region" description="Helical" evidence="1">
    <location>
        <begin position="81"/>
        <end position="98"/>
    </location>
</feature>
<gene>
    <name evidence="2" type="ORF">ACFOKA_05685</name>
</gene>
<organism evidence="2 3">
    <name type="scientific">Kordiimonas pumila</name>
    <dbReference type="NCBI Taxonomy" id="2161677"/>
    <lineage>
        <taxon>Bacteria</taxon>
        <taxon>Pseudomonadati</taxon>
        <taxon>Pseudomonadota</taxon>
        <taxon>Alphaproteobacteria</taxon>
        <taxon>Kordiimonadales</taxon>
        <taxon>Kordiimonadaceae</taxon>
        <taxon>Kordiimonas</taxon>
    </lineage>
</organism>
<keyword evidence="1" id="KW-0472">Membrane</keyword>
<evidence type="ECO:0000313" key="3">
    <source>
        <dbReference type="Proteomes" id="UP001595444"/>
    </source>
</evidence>